<evidence type="ECO:0000313" key="3">
    <source>
        <dbReference type="Proteomes" id="UP001322277"/>
    </source>
</evidence>
<dbReference type="KEGG" id="cdet:87942565"/>
<protein>
    <submittedName>
        <fullName evidence="2">Uncharacterized protein</fullName>
    </submittedName>
</protein>
<dbReference type="AlphaFoldDB" id="A0AAX4ICD6"/>
<gene>
    <name evidence="2" type="ORF">CDEST_06062</name>
</gene>
<dbReference type="RefSeq" id="XP_062778272.1">
    <property type="nucleotide sequence ID" value="XM_062922221.1"/>
</dbReference>
<dbReference type="Proteomes" id="UP001322277">
    <property type="component" value="Chromosome 4"/>
</dbReference>
<name>A0AAX4ICD6_9PEZI</name>
<feature type="region of interest" description="Disordered" evidence="1">
    <location>
        <begin position="94"/>
        <end position="119"/>
    </location>
</feature>
<keyword evidence="3" id="KW-1185">Reference proteome</keyword>
<reference evidence="3" key="1">
    <citation type="journal article" date="2023" name="bioRxiv">
        <title>Complete genome of the Medicago anthracnose fungus, Colletotrichum destructivum, reveals a mini-chromosome-like region within a core chromosome.</title>
        <authorList>
            <person name="Lapalu N."/>
            <person name="Simon A."/>
            <person name="Lu A."/>
            <person name="Plaumann P.-L."/>
            <person name="Amselem J."/>
            <person name="Pigne S."/>
            <person name="Auger A."/>
            <person name="Koch C."/>
            <person name="Dallery J.-F."/>
            <person name="O'Connell R.J."/>
        </authorList>
    </citation>
    <scope>NUCLEOTIDE SEQUENCE [LARGE SCALE GENOMIC DNA]</scope>
    <source>
        <strain evidence="3">CBS 520.97</strain>
    </source>
</reference>
<sequence>MTPRGTAKGEEGSWTRVASSSTDLRIFLSPRFRPCAPQASSHIGVSDCLPRRPPCSHHRSRRARTHSTHTHSTHTHSTQTHTYMARLGAYLGQRESPGGRLLQRTSTDEGHRWRPMGRV</sequence>
<accession>A0AAX4ICD6</accession>
<organism evidence="2 3">
    <name type="scientific">Colletotrichum destructivum</name>
    <dbReference type="NCBI Taxonomy" id="34406"/>
    <lineage>
        <taxon>Eukaryota</taxon>
        <taxon>Fungi</taxon>
        <taxon>Dikarya</taxon>
        <taxon>Ascomycota</taxon>
        <taxon>Pezizomycotina</taxon>
        <taxon>Sordariomycetes</taxon>
        <taxon>Hypocreomycetidae</taxon>
        <taxon>Glomerellales</taxon>
        <taxon>Glomerellaceae</taxon>
        <taxon>Colletotrichum</taxon>
        <taxon>Colletotrichum destructivum species complex</taxon>
    </lineage>
</organism>
<dbReference type="EMBL" id="CP137308">
    <property type="protein sequence ID" value="WQF81048.1"/>
    <property type="molecule type" value="Genomic_DNA"/>
</dbReference>
<feature type="region of interest" description="Disordered" evidence="1">
    <location>
        <begin position="1"/>
        <end position="20"/>
    </location>
</feature>
<feature type="region of interest" description="Disordered" evidence="1">
    <location>
        <begin position="37"/>
        <end position="81"/>
    </location>
</feature>
<feature type="compositionally biased region" description="Basic residues" evidence="1">
    <location>
        <begin position="54"/>
        <end position="74"/>
    </location>
</feature>
<evidence type="ECO:0000313" key="2">
    <source>
        <dbReference type="EMBL" id="WQF81048.1"/>
    </source>
</evidence>
<proteinExistence type="predicted"/>
<evidence type="ECO:0000256" key="1">
    <source>
        <dbReference type="SAM" id="MobiDB-lite"/>
    </source>
</evidence>
<dbReference type="GeneID" id="87942565"/>